<protein>
    <submittedName>
        <fullName evidence="1">Uncharacterized protein</fullName>
    </submittedName>
</protein>
<reference evidence="1 2" key="1">
    <citation type="submission" date="2020-08" db="EMBL/GenBank/DDBJ databases">
        <authorList>
            <person name="Liu C."/>
            <person name="Sun Q."/>
        </authorList>
    </citation>
    <scope>NUCLEOTIDE SEQUENCE [LARGE SCALE GENOMIC DNA]</scope>
    <source>
        <strain evidence="1 2">NSJ-57</strain>
    </source>
</reference>
<dbReference type="EMBL" id="CP060637">
    <property type="protein sequence ID" value="QNM14886.1"/>
    <property type="molecule type" value="Genomic_DNA"/>
</dbReference>
<name>A0A7G9GVQ4_9FUSO</name>
<sequence length="128" mass="14526">MLVISSDKNDSLFPIFKEEAIKRGYELPNPYEINVVYVNMNQDVDIKSLNLSLGKLNLKTPNKLISLKSNSAKTVNKNVLVKAKGYSSTYIDINLLKKTVFFKLKYEGMTKISFGKRKSVIVSLGYRL</sequence>
<accession>A0A7G9GVQ4</accession>
<evidence type="ECO:0000313" key="1">
    <source>
        <dbReference type="EMBL" id="QNM14886.1"/>
    </source>
</evidence>
<organism evidence="1 2">
    <name type="scientific">Fusobacterium hominis</name>
    <dbReference type="NCBI Taxonomy" id="2764326"/>
    <lineage>
        <taxon>Bacteria</taxon>
        <taxon>Fusobacteriati</taxon>
        <taxon>Fusobacteriota</taxon>
        <taxon>Fusobacteriia</taxon>
        <taxon>Fusobacteriales</taxon>
        <taxon>Fusobacteriaceae</taxon>
        <taxon>Fusobacterium</taxon>
    </lineage>
</organism>
<dbReference type="Proteomes" id="UP000515913">
    <property type="component" value="Chromosome"/>
</dbReference>
<dbReference type="KEGG" id="fho:H9Q81_07975"/>
<keyword evidence="2" id="KW-1185">Reference proteome</keyword>
<dbReference type="AlphaFoldDB" id="A0A7G9GVQ4"/>
<dbReference type="RefSeq" id="WP_187422765.1">
    <property type="nucleotide sequence ID" value="NZ_CP060637.1"/>
</dbReference>
<evidence type="ECO:0000313" key="2">
    <source>
        <dbReference type="Proteomes" id="UP000515913"/>
    </source>
</evidence>
<gene>
    <name evidence="1" type="ORF">H9Q81_07975</name>
</gene>
<proteinExistence type="predicted"/>